<protein>
    <submittedName>
        <fullName evidence="3">Uncharacterized protein</fullName>
    </submittedName>
</protein>
<evidence type="ECO:0000256" key="1">
    <source>
        <dbReference type="SAM" id="MobiDB-lite"/>
    </source>
</evidence>
<dbReference type="EMBL" id="VXIV02001850">
    <property type="protein sequence ID" value="KAF6029171.1"/>
    <property type="molecule type" value="Genomic_DNA"/>
</dbReference>
<comment type="caution">
    <text evidence="3">The sequence shown here is derived from an EMBL/GenBank/DDBJ whole genome shotgun (WGS) entry which is preliminary data.</text>
</comment>
<dbReference type="AlphaFoldDB" id="A0A7J7JU52"/>
<name>A0A7J7JU52_BUGNE</name>
<dbReference type="Proteomes" id="UP000593567">
    <property type="component" value="Unassembled WGS sequence"/>
</dbReference>
<evidence type="ECO:0000313" key="3">
    <source>
        <dbReference type="EMBL" id="KAF6029171.1"/>
    </source>
</evidence>
<evidence type="ECO:0000313" key="4">
    <source>
        <dbReference type="Proteomes" id="UP000593567"/>
    </source>
</evidence>
<organism evidence="3 4">
    <name type="scientific">Bugula neritina</name>
    <name type="common">Brown bryozoan</name>
    <name type="synonym">Sertularia neritina</name>
    <dbReference type="NCBI Taxonomy" id="10212"/>
    <lineage>
        <taxon>Eukaryota</taxon>
        <taxon>Metazoa</taxon>
        <taxon>Spiralia</taxon>
        <taxon>Lophotrochozoa</taxon>
        <taxon>Bryozoa</taxon>
        <taxon>Gymnolaemata</taxon>
        <taxon>Cheilostomatida</taxon>
        <taxon>Flustrina</taxon>
        <taxon>Buguloidea</taxon>
        <taxon>Bugulidae</taxon>
        <taxon>Bugula</taxon>
    </lineage>
</organism>
<keyword evidence="2" id="KW-0732">Signal</keyword>
<evidence type="ECO:0000256" key="2">
    <source>
        <dbReference type="SAM" id="SignalP"/>
    </source>
</evidence>
<accession>A0A7J7JU52</accession>
<keyword evidence="4" id="KW-1185">Reference proteome</keyword>
<feature type="compositionally biased region" description="Basic and acidic residues" evidence="1">
    <location>
        <begin position="60"/>
        <end position="69"/>
    </location>
</feature>
<sequence length="89" mass="9507">MYKLRTALLILTGCICTAISEAPELQPLPVGVAVKTVTPSPTLASESVEPDNQAALTEPDSFHSLRDEIETSVDQGSHSETDEAPHYQG</sequence>
<proteinExistence type="predicted"/>
<reference evidence="3" key="1">
    <citation type="submission" date="2020-06" db="EMBL/GenBank/DDBJ databases">
        <title>Draft genome of Bugula neritina, a colonial animal packing powerful symbionts and potential medicines.</title>
        <authorList>
            <person name="Rayko M."/>
        </authorList>
    </citation>
    <scope>NUCLEOTIDE SEQUENCE [LARGE SCALE GENOMIC DNA]</scope>
    <source>
        <strain evidence="3">Kwan_BN1</strain>
    </source>
</reference>
<feature type="chain" id="PRO_5029706785" evidence="2">
    <location>
        <begin position="23"/>
        <end position="89"/>
    </location>
</feature>
<feature type="compositionally biased region" description="Basic and acidic residues" evidence="1">
    <location>
        <begin position="77"/>
        <end position="89"/>
    </location>
</feature>
<feature type="region of interest" description="Disordered" evidence="1">
    <location>
        <begin position="42"/>
        <end position="89"/>
    </location>
</feature>
<gene>
    <name evidence="3" type="ORF">EB796_012517</name>
</gene>
<feature type="signal peptide" evidence="2">
    <location>
        <begin position="1"/>
        <end position="22"/>
    </location>
</feature>